<dbReference type="SUPFAM" id="SSF53756">
    <property type="entry name" value="UDP-Glycosyltransferase/glycogen phosphorylase"/>
    <property type="match status" value="1"/>
</dbReference>
<keyword evidence="3" id="KW-1185">Reference proteome</keyword>
<name>A0A2U2PBX8_9SPHI</name>
<dbReference type="Pfam" id="PF00534">
    <property type="entry name" value="Glycos_transf_1"/>
    <property type="match status" value="1"/>
</dbReference>
<dbReference type="InterPro" id="IPR001296">
    <property type="entry name" value="Glyco_trans_1"/>
</dbReference>
<protein>
    <recommendedName>
        <fullName evidence="1">Glycosyl transferase family 1 domain-containing protein</fullName>
    </recommendedName>
</protein>
<reference evidence="2 3" key="1">
    <citation type="submission" date="2018-04" db="EMBL/GenBank/DDBJ databases">
        <title>Pedobacter chongqingensis sp. nov., isolated from a rottenly hemp rope.</title>
        <authorList>
            <person name="Cai Y."/>
        </authorList>
    </citation>
    <scope>NUCLEOTIDE SEQUENCE [LARGE SCALE GENOMIC DNA]</scope>
    <source>
        <strain evidence="2 3">FJ4-8</strain>
    </source>
</reference>
<comment type="caution">
    <text evidence="2">The sequence shown here is derived from an EMBL/GenBank/DDBJ whole genome shotgun (WGS) entry which is preliminary data.</text>
</comment>
<proteinExistence type="predicted"/>
<evidence type="ECO:0000313" key="2">
    <source>
        <dbReference type="EMBL" id="PWG78804.1"/>
    </source>
</evidence>
<sequence>MMKTIVITSAFLPGNLENYCKENSLQVIRLNNDIKSIFPKFILILKMIKDTLKCLGHLKEIRKADQIICVFFISVPILIFRKLGLINKNTTIIWAGFFLHNKKYFSIFKKIFTLLFTHKDKLIVYSEYERKLYSEELGLSPGALYYVPLVFNPGKSIYTDYTKRVEWEQLPEKYYFSGGYSHRDYATLIKVFENISHPLIICSSTLNDDVKGAKLPNNVIILNDVQKEDFSELIKRSEGCVILIKDDSGAAGQLFTLEAMYHKRIVISSSSSILKEMISNEANGFVVHNAEKEIPQIIKNLESDLFDKELIGKNAHETVINNYGRAKHNIMMDQVIR</sequence>
<accession>A0A2U2PBX8</accession>
<dbReference type="OrthoDB" id="790821at2"/>
<gene>
    <name evidence="2" type="ORF">DDR33_20480</name>
</gene>
<feature type="domain" description="Glycosyl transferase family 1" evidence="1">
    <location>
        <begin position="205"/>
        <end position="309"/>
    </location>
</feature>
<dbReference type="RefSeq" id="WP_109417662.1">
    <property type="nucleotide sequence ID" value="NZ_QEAS01000020.1"/>
</dbReference>
<dbReference type="AlphaFoldDB" id="A0A2U2PBX8"/>
<dbReference type="Gene3D" id="3.40.50.2000">
    <property type="entry name" value="Glycogen Phosphorylase B"/>
    <property type="match status" value="1"/>
</dbReference>
<dbReference type="GO" id="GO:0016757">
    <property type="term" value="F:glycosyltransferase activity"/>
    <property type="evidence" value="ECO:0007669"/>
    <property type="project" value="InterPro"/>
</dbReference>
<dbReference type="Proteomes" id="UP000245647">
    <property type="component" value="Unassembled WGS sequence"/>
</dbReference>
<evidence type="ECO:0000259" key="1">
    <source>
        <dbReference type="Pfam" id="PF00534"/>
    </source>
</evidence>
<evidence type="ECO:0000313" key="3">
    <source>
        <dbReference type="Proteomes" id="UP000245647"/>
    </source>
</evidence>
<dbReference type="EMBL" id="QEAS01000020">
    <property type="protein sequence ID" value="PWG78804.1"/>
    <property type="molecule type" value="Genomic_DNA"/>
</dbReference>
<organism evidence="2 3">
    <name type="scientific">Pararcticibacter amylolyticus</name>
    <dbReference type="NCBI Taxonomy" id="2173175"/>
    <lineage>
        <taxon>Bacteria</taxon>
        <taxon>Pseudomonadati</taxon>
        <taxon>Bacteroidota</taxon>
        <taxon>Sphingobacteriia</taxon>
        <taxon>Sphingobacteriales</taxon>
        <taxon>Sphingobacteriaceae</taxon>
        <taxon>Pararcticibacter</taxon>
    </lineage>
</organism>